<evidence type="ECO:0008006" key="4">
    <source>
        <dbReference type="Google" id="ProtNLM"/>
    </source>
</evidence>
<dbReference type="SUPFAM" id="SSF53474">
    <property type="entry name" value="alpha/beta-Hydrolases"/>
    <property type="match status" value="1"/>
</dbReference>
<comment type="caution">
    <text evidence="2">The sequence shown here is derived from an EMBL/GenBank/DDBJ whole genome shotgun (WGS) entry which is preliminary data.</text>
</comment>
<dbReference type="EMBL" id="JAENIK010000001">
    <property type="protein sequence ID" value="MBK1814015.1"/>
    <property type="molecule type" value="Genomic_DNA"/>
</dbReference>
<dbReference type="RefSeq" id="WP_200348981.1">
    <property type="nucleotide sequence ID" value="NZ_BAABHZ010000005.1"/>
</dbReference>
<protein>
    <recommendedName>
        <fullName evidence="4">Alpha/beta hydrolase</fullName>
    </recommendedName>
</protein>
<gene>
    <name evidence="2" type="ORF">JIN84_00140</name>
</gene>
<feature type="region of interest" description="Disordered" evidence="1">
    <location>
        <begin position="401"/>
        <end position="454"/>
    </location>
</feature>
<evidence type="ECO:0000313" key="3">
    <source>
        <dbReference type="Proteomes" id="UP000600139"/>
    </source>
</evidence>
<dbReference type="Proteomes" id="UP000600139">
    <property type="component" value="Unassembled WGS sequence"/>
</dbReference>
<keyword evidence="3" id="KW-1185">Reference proteome</keyword>
<feature type="compositionally biased region" description="Polar residues" evidence="1">
    <location>
        <begin position="443"/>
        <end position="454"/>
    </location>
</feature>
<reference evidence="2" key="1">
    <citation type="submission" date="2021-01" db="EMBL/GenBank/DDBJ databases">
        <title>Modified the classification status of verrucomicrobia.</title>
        <authorList>
            <person name="Feng X."/>
        </authorList>
    </citation>
    <scope>NUCLEOTIDE SEQUENCE</scope>
    <source>
        <strain evidence="2">JCM 18052</strain>
    </source>
</reference>
<proteinExistence type="predicted"/>
<accession>A0A934R2A5</accession>
<name>A0A934R2A5_9BACT</name>
<evidence type="ECO:0000313" key="2">
    <source>
        <dbReference type="EMBL" id="MBK1814015.1"/>
    </source>
</evidence>
<feature type="compositionally biased region" description="Gly residues" evidence="1">
    <location>
        <begin position="421"/>
        <end position="431"/>
    </location>
</feature>
<dbReference type="PROSITE" id="PS51257">
    <property type="entry name" value="PROKAR_LIPOPROTEIN"/>
    <property type="match status" value="1"/>
</dbReference>
<dbReference type="AlphaFoldDB" id="A0A934R2A5"/>
<organism evidence="2 3">
    <name type="scientific">Luteolibacter yonseiensis</name>
    <dbReference type="NCBI Taxonomy" id="1144680"/>
    <lineage>
        <taxon>Bacteria</taxon>
        <taxon>Pseudomonadati</taxon>
        <taxon>Verrucomicrobiota</taxon>
        <taxon>Verrucomicrobiia</taxon>
        <taxon>Verrucomicrobiales</taxon>
        <taxon>Verrucomicrobiaceae</taxon>
        <taxon>Luteolibacter</taxon>
    </lineage>
</organism>
<sequence length="454" mass="49644">MTSRSHHSILRSLPVLLAAVTFSCAPHQQHQANWPNVKVSTPDGGKAATTNLIAAVEFDEQGDLWDAHQVDQATKMLRNTPKPPLVITFIHGWRHDPREDDSDLIQFHKFVADLDKQGLAFSVRGVYIGWRGASIDEKLGFVSTIPAVFSFWDRKQATDRMSNIRLSQTLSKISTTAWKAQGKSVMMGHSFGGRILERTVGMGMAAQSGNWENYRPLANLVVLVNPASESLNARVIKRGLSGWNKDYPLVVAVGAKDDGANGQAWTAGYWLGLRTKTRYYESTRDKQSSYLADTVTNDPRQFTHVLENGTETRKAAIVRTEEVYPLATGSEGETEQWKLNLLDTHHQPDVDHVLDSKAYWVFQVPTTVLSGHSGDRLQGGIFNKPTTDLLHGIFRSSLTKQAAGSAPKVPIPVKEPVSQNGGTGTAEGGVAGNPPQKPDPATAPTTDSVTMTGN</sequence>
<dbReference type="InterPro" id="IPR029058">
    <property type="entry name" value="AB_hydrolase_fold"/>
</dbReference>
<evidence type="ECO:0000256" key="1">
    <source>
        <dbReference type="SAM" id="MobiDB-lite"/>
    </source>
</evidence>